<dbReference type="SUPFAM" id="SSF57850">
    <property type="entry name" value="RING/U-box"/>
    <property type="match status" value="1"/>
</dbReference>
<evidence type="ECO:0000256" key="4">
    <source>
        <dbReference type="PROSITE-ProRule" id="PRU00175"/>
    </source>
</evidence>
<gene>
    <name evidence="8" type="ORF">NKR19_g2246</name>
</gene>
<dbReference type="AlphaFoldDB" id="A0AA38VSC8"/>
<keyword evidence="1" id="KW-0479">Metal-binding</keyword>
<feature type="compositionally biased region" description="Acidic residues" evidence="5">
    <location>
        <begin position="280"/>
        <end position="289"/>
    </location>
</feature>
<sequence length="520" mass="55731">MAYLNQALVEGARMVVRQALTTSAASVTGLPSSAISPGATVTGSPTSSIVTSSTTSPSPSPTDTASNGSPGNNPPQQQSQNSSPLLFFVALGFGVVFTNLWIIVGVKYCFRYNARNRAMRLNEDGEPINLENMPRPHRRRREKKLMSMEEVNEKFPMQKYKAWVAGRAQEGLPTRGGVTAPPSRANSVHDVEGVVPDLPSKERDSIEERPTTSTTSRAKADDDAKDDDMGAAPVTANAADDATDSKPTDTVLASTDQQDFATTPEADSQPPPLAKNRDSQDDDDEDDDEHINAALPPELMGTSGDTCAICIDTLEDDDDVRGLTCGHAFHAVCVDPWLTSRRACCPLCKADYYTPKPRPVPAEGDAANPAVVVPLNGTRGNMPTRPGGAWAGFRGHAVRHFLPAAQRVQQQQGMQPSRPPAERQTNRLGLFGRSRANEATSQSPTSQQVSRTNSRAAEPATQTPSQGRFANLRSVFPLRSGGRRQNNRHANDVADASGAIVSTDVTPSNLEAGVRPVETR</sequence>
<dbReference type="EMBL" id="JANBVN010000022">
    <property type="protein sequence ID" value="KAJ9161462.1"/>
    <property type="molecule type" value="Genomic_DNA"/>
</dbReference>
<evidence type="ECO:0000256" key="1">
    <source>
        <dbReference type="ARBA" id="ARBA00022723"/>
    </source>
</evidence>
<dbReference type="InterPro" id="IPR013083">
    <property type="entry name" value="Znf_RING/FYVE/PHD"/>
</dbReference>
<feature type="compositionally biased region" description="Low complexity" evidence="5">
    <location>
        <begin position="40"/>
        <end position="81"/>
    </location>
</feature>
<evidence type="ECO:0000313" key="8">
    <source>
        <dbReference type="EMBL" id="KAJ9161462.1"/>
    </source>
</evidence>
<keyword evidence="6 8" id="KW-0812">Transmembrane</keyword>
<proteinExistence type="predicted"/>
<organism evidence="8 9">
    <name type="scientific">Coniochaeta hoffmannii</name>
    <dbReference type="NCBI Taxonomy" id="91930"/>
    <lineage>
        <taxon>Eukaryota</taxon>
        <taxon>Fungi</taxon>
        <taxon>Dikarya</taxon>
        <taxon>Ascomycota</taxon>
        <taxon>Pezizomycotina</taxon>
        <taxon>Sordariomycetes</taxon>
        <taxon>Sordariomycetidae</taxon>
        <taxon>Coniochaetales</taxon>
        <taxon>Coniochaetaceae</taxon>
        <taxon>Coniochaeta</taxon>
    </lineage>
</organism>
<feature type="region of interest" description="Disordered" evidence="5">
    <location>
        <begin position="172"/>
        <end position="299"/>
    </location>
</feature>
<feature type="compositionally biased region" description="Polar residues" evidence="5">
    <location>
        <begin position="251"/>
        <end position="261"/>
    </location>
</feature>
<keyword evidence="8" id="KW-0675">Receptor</keyword>
<dbReference type="PANTHER" id="PTHR14155:SF627">
    <property type="entry name" value="OS06G0192800 PROTEIN"/>
    <property type="match status" value="1"/>
</dbReference>
<evidence type="ECO:0000313" key="9">
    <source>
        <dbReference type="Proteomes" id="UP001174691"/>
    </source>
</evidence>
<evidence type="ECO:0000256" key="3">
    <source>
        <dbReference type="ARBA" id="ARBA00022833"/>
    </source>
</evidence>
<dbReference type="PROSITE" id="PS50089">
    <property type="entry name" value="ZF_RING_2"/>
    <property type="match status" value="1"/>
</dbReference>
<feature type="compositionally biased region" description="Polar residues" evidence="5">
    <location>
        <begin position="437"/>
        <end position="468"/>
    </location>
</feature>
<evidence type="ECO:0000259" key="7">
    <source>
        <dbReference type="PROSITE" id="PS50089"/>
    </source>
</evidence>
<keyword evidence="9" id="KW-1185">Reference proteome</keyword>
<feature type="region of interest" description="Disordered" evidence="5">
    <location>
        <begin position="435"/>
        <end position="520"/>
    </location>
</feature>
<keyword evidence="6" id="KW-1133">Transmembrane helix</keyword>
<dbReference type="PANTHER" id="PTHR14155">
    <property type="entry name" value="RING FINGER DOMAIN-CONTAINING"/>
    <property type="match status" value="1"/>
</dbReference>
<feature type="domain" description="RING-type" evidence="7">
    <location>
        <begin position="307"/>
        <end position="349"/>
    </location>
</feature>
<name>A0AA38VSC8_9PEZI</name>
<dbReference type="SMART" id="SM00184">
    <property type="entry name" value="RING"/>
    <property type="match status" value="1"/>
</dbReference>
<evidence type="ECO:0000256" key="2">
    <source>
        <dbReference type="ARBA" id="ARBA00022771"/>
    </source>
</evidence>
<keyword evidence="2 4" id="KW-0863">Zinc-finger</keyword>
<dbReference type="CDD" id="cd16473">
    <property type="entry name" value="RING-H2_RNF103"/>
    <property type="match status" value="1"/>
</dbReference>
<dbReference type="Pfam" id="PF13639">
    <property type="entry name" value="zf-RING_2"/>
    <property type="match status" value="1"/>
</dbReference>
<evidence type="ECO:0000256" key="5">
    <source>
        <dbReference type="SAM" id="MobiDB-lite"/>
    </source>
</evidence>
<evidence type="ECO:0000256" key="6">
    <source>
        <dbReference type="SAM" id="Phobius"/>
    </source>
</evidence>
<keyword evidence="6" id="KW-0472">Membrane</keyword>
<keyword evidence="3" id="KW-0862">Zinc</keyword>
<comment type="caution">
    <text evidence="8">The sequence shown here is derived from an EMBL/GenBank/DDBJ whole genome shotgun (WGS) entry which is preliminary data.</text>
</comment>
<protein>
    <submittedName>
        <fullName evidence="8">Receptor homology region, transmembrane domain-and RING domain-containing protein 3</fullName>
    </submittedName>
</protein>
<feature type="compositionally biased region" description="Low complexity" evidence="5">
    <location>
        <begin position="231"/>
        <end position="240"/>
    </location>
</feature>
<feature type="region of interest" description="Disordered" evidence="5">
    <location>
        <begin position="34"/>
        <end position="81"/>
    </location>
</feature>
<dbReference type="Gene3D" id="3.30.40.10">
    <property type="entry name" value="Zinc/RING finger domain, C3HC4 (zinc finger)"/>
    <property type="match status" value="1"/>
</dbReference>
<accession>A0AA38VSC8</accession>
<dbReference type="Proteomes" id="UP001174691">
    <property type="component" value="Unassembled WGS sequence"/>
</dbReference>
<feature type="transmembrane region" description="Helical" evidence="6">
    <location>
        <begin position="85"/>
        <end position="110"/>
    </location>
</feature>
<dbReference type="InterPro" id="IPR053238">
    <property type="entry name" value="RING-H2_zinc_finger"/>
</dbReference>
<dbReference type="GO" id="GO:0008270">
    <property type="term" value="F:zinc ion binding"/>
    <property type="evidence" value="ECO:0007669"/>
    <property type="project" value="UniProtKB-KW"/>
</dbReference>
<dbReference type="FunFam" id="3.30.40.10:FF:000539">
    <property type="entry name" value="Ring finger domain protein"/>
    <property type="match status" value="1"/>
</dbReference>
<feature type="compositionally biased region" description="Basic and acidic residues" evidence="5">
    <location>
        <begin position="199"/>
        <end position="210"/>
    </location>
</feature>
<dbReference type="InterPro" id="IPR001841">
    <property type="entry name" value="Znf_RING"/>
</dbReference>
<reference evidence="8" key="1">
    <citation type="submission" date="2022-07" db="EMBL/GenBank/DDBJ databases">
        <title>Fungi with potential for degradation of polypropylene.</title>
        <authorList>
            <person name="Gostincar C."/>
        </authorList>
    </citation>
    <scope>NUCLEOTIDE SEQUENCE</scope>
    <source>
        <strain evidence="8">EXF-13287</strain>
    </source>
</reference>